<accession>A0AAE8MYL0</accession>
<evidence type="ECO:0000313" key="1">
    <source>
        <dbReference type="EMBL" id="SPO02917.1"/>
    </source>
</evidence>
<proteinExistence type="predicted"/>
<sequence length="142" mass="15862">MAPPTQPGKILTADEQKEAQLVGMLERLDSLHIGIKDLRTLIPRMTQPLTTAGTPPETYAALIKSVAEAKAEIQLFEDFMEKGGFAKLFDFATKRRREDPSGITPWDPTEHPDWYEHGRALQATYKEAFALANGRKGKPRQG</sequence>
<protein>
    <submittedName>
        <fullName evidence="1">Uncharacterized protein</fullName>
    </submittedName>
</protein>
<name>A0AAE8MYL0_9PEZI</name>
<dbReference type="AlphaFoldDB" id="A0AAE8MYL0"/>
<dbReference type="Proteomes" id="UP001187682">
    <property type="component" value="Unassembled WGS sequence"/>
</dbReference>
<dbReference type="EMBL" id="ONZQ02000007">
    <property type="protein sequence ID" value="SPO02917.1"/>
    <property type="molecule type" value="Genomic_DNA"/>
</dbReference>
<gene>
    <name evidence="1" type="ORF">DNG_05595</name>
</gene>
<evidence type="ECO:0000313" key="2">
    <source>
        <dbReference type="Proteomes" id="UP001187682"/>
    </source>
</evidence>
<reference evidence="1" key="1">
    <citation type="submission" date="2018-03" db="EMBL/GenBank/DDBJ databases">
        <authorList>
            <person name="Guldener U."/>
        </authorList>
    </citation>
    <scope>NUCLEOTIDE SEQUENCE</scope>
</reference>
<organism evidence="1 2">
    <name type="scientific">Cephalotrichum gorgonifer</name>
    <dbReference type="NCBI Taxonomy" id="2041049"/>
    <lineage>
        <taxon>Eukaryota</taxon>
        <taxon>Fungi</taxon>
        <taxon>Dikarya</taxon>
        <taxon>Ascomycota</taxon>
        <taxon>Pezizomycotina</taxon>
        <taxon>Sordariomycetes</taxon>
        <taxon>Hypocreomycetidae</taxon>
        <taxon>Microascales</taxon>
        <taxon>Microascaceae</taxon>
        <taxon>Cephalotrichum</taxon>
    </lineage>
</organism>
<keyword evidence="2" id="KW-1185">Reference proteome</keyword>
<comment type="caution">
    <text evidence="1">The sequence shown here is derived from an EMBL/GenBank/DDBJ whole genome shotgun (WGS) entry which is preliminary data.</text>
</comment>